<dbReference type="PANTHER" id="PTHR13610:SF9">
    <property type="entry name" value="FI06469P"/>
    <property type="match status" value="1"/>
</dbReference>
<protein>
    <submittedName>
        <fullName evidence="4">SAM-dependent methyltransferase</fullName>
    </submittedName>
</protein>
<evidence type="ECO:0000256" key="2">
    <source>
        <dbReference type="ARBA" id="ARBA00022679"/>
    </source>
</evidence>
<keyword evidence="1 4" id="KW-0489">Methyltransferase</keyword>
<dbReference type="InterPro" id="IPR029063">
    <property type="entry name" value="SAM-dependent_MTases_sf"/>
</dbReference>
<dbReference type="SUPFAM" id="SSF53335">
    <property type="entry name" value="S-adenosyl-L-methionine-dependent methyltransferases"/>
    <property type="match status" value="1"/>
</dbReference>
<dbReference type="GO" id="GO:0032259">
    <property type="term" value="P:methylation"/>
    <property type="evidence" value="ECO:0007669"/>
    <property type="project" value="UniProtKB-KW"/>
</dbReference>
<accession>A0A2A4X630</accession>
<evidence type="ECO:0000256" key="3">
    <source>
        <dbReference type="ARBA" id="ARBA00022691"/>
    </source>
</evidence>
<organism evidence="4 5">
    <name type="scientific">Aerophobetes bacterium</name>
    <dbReference type="NCBI Taxonomy" id="2030807"/>
    <lineage>
        <taxon>Bacteria</taxon>
        <taxon>Candidatus Aerophobota</taxon>
    </lineage>
</organism>
<name>A0A2A4X630_UNCAE</name>
<reference evidence="5" key="1">
    <citation type="submission" date="2017-08" db="EMBL/GenBank/DDBJ databases">
        <title>A dynamic microbial community with high functional redundancy inhabits the cold, oxic subseafloor aquifer.</title>
        <authorList>
            <person name="Tully B.J."/>
            <person name="Wheat C.G."/>
            <person name="Glazer B.T."/>
            <person name="Huber J.A."/>
        </authorList>
    </citation>
    <scope>NUCLEOTIDE SEQUENCE [LARGE SCALE GENOMIC DNA]</scope>
</reference>
<proteinExistence type="predicted"/>
<dbReference type="InterPro" id="IPR026170">
    <property type="entry name" value="FAM173A/B"/>
</dbReference>
<comment type="caution">
    <text evidence="4">The sequence shown here is derived from an EMBL/GenBank/DDBJ whole genome shotgun (WGS) entry which is preliminary data.</text>
</comment>
<evidence type="ECO:0000313" key="4">
    <source>
        <dbReference type="EMBL" id="PCI77956.1"/>
    </source>
</evidence>
<gene>
    <name evidence="4" type="ORF">COB21_02005</name>
</gene>
<keyword evidence="2 4" id="KW-0808">Transferase</keyword>
<dbReference type="GO" id="GO:0016279">
    <property type="term" value="F:protein-lysine N-methyltransferase activity"/>
    <property type="evidence" value="ECO:0007669"/>
    <property type="project" value="InterPro"/>
</dbReference>
<dbReference type="EMBL" id="NVUK01000010">
    <property type="protein sequence ID" value="PCI77956.1"/>
    <property type="molecule type" value="Genomic_DNA"/>
</dbReference>
<sequence>MFLFIVAIVVPFVFALSIIFWTLKNKISPMPSSLSMRKTFFKSLDLDFTGKNVVDLGSGWGHLVVGMAKKYPGSRVTGYENSLLPFLFAFFLKGKLSLRLLWQDFFKADLTEQDVVLCYLCPYSMKKLAPKFLKELKEGSTIISLVFALPGWKASRVVYANDLYKSPIYFYEKNGQT</sequence>
<keyword evidence="3" id="KW-0949">S-adenosyl-L-methionine</keyword>
<dbReference type="Proteomes" id="UP000218775">
    <property type="component" value="Unassembled WGS sequence"/>
</dbReference>
<evidence type="ECO:0000313" key="5">
    <source>
        <dbReference type="Proteomes" id="UP000218775"/>
    </source>
</evidence>
<evidence type="ECO:0000256" key="1">
    <source>
        <dbReference type="ARBA" id="ARBA00022603"/>
    </source>
</evidence>
<dbReference type="PANTHER" id="PTHR13610">
    <property type="entry name" value="METHYLTRANSFERASE DOMAIN-CONTAINING PROTEIN"/>
    <property type="match status" value="1"/>
</dbReference>
<dbReference type="Gene3D" id="3.40.50.150">
    <property type="entry name" value="Vaccinia Virus protein VP39"/>
    <property type="match status" value="1"/>
</dbReference>
<dbReference type="AlphaFoldDB" id="A0A2A4X630"/>